<proteinExistence type="predicted"/>
<name>A0A3N6X5M1_9ACTN</name>
<keyword evidence="1" id="KW-0677">Repeat</keyword>
<evidence type="ECO:0000256" key="1">
    <source>
        <dbReference type="ARBA" id="ARBA00022737"/>
    </source>
</evidence>
<dbReference type="AlphaFoldDB" id="A0A3N6X5M1"/>
<gene>
    <name evidence="5" type="ORF">EHW97_04090</name>
</gene>
<evidence type="ECO:0000259" key="4">
    <source>
        <dbReference type="Pfam" id="PF06458"/>
    </source>
</evidence>
<evidence type="ECO:0000259" key="3">
    <source>
        <dbReference type="Pfam" id="PF01835"/>
    </source>
</evidence>
<organism evidence="5 6">
    <name type="scientific">Aeromicrobium camelliae</name>
    <dbReference type="NCBI Taxonomy" id="1538144"/>
    <lineage>
        <taxon>Bacteria</taxon>
        <taxon>Bacillati</taxon>
        <taxon>Actinomycetota</taxon>
        <taxon>Actinomycetes</taxon>
        <taxon>Propionibacteriales</taxon>
        <taxon>Nocardioidaceae</taxon>
        <taxon>Aeromicrobium</taxon>
    </lineage>
</organism>
<dbReference type="InterPro" id="IPR002890">
    <property type="entry name" value="MG2"/>
</dbReference>
<evidence type="ECO:0000313" key="6">
    <source>
        <dbReference type="Proteomes" id="UP000275225"/>
    </source>
</evidence>
<feature type="domain" description="MucBP" evidence="4">
    <location>
        <begin position="312"/>
        <end position="367"/>
    </location>
</feature>
<feature type="non-terminal residue" evidence="5">
    <location>
        <position position="579"/>
    </location>
</feature>
<sequence>MLDLTVPIVGGISAGPGTVTAALDLQPTVDAILATPLTSSDGIVTVDLDDGLILVNVAKLLKGPDATDLNGLSPNTQVLTAATIDQIGAGIADALGGLGETAGELIDAALNTATLTLDVPVTVTLLGQPAVDLSSGVSGSLGGFLGLEGSTAPTVTPPPAIPVQLADPLQTVLNDALAGLGGALSGVLEPVTTGLEGTVNTLVGTLTTAIDPLLTTVLPNIAQLTINQQTTADPDELENTTGSATVRALDITLLPTLAEPLARVGLASSTVRVDTAAEPAPTLTGAPDEVRPGQTVDVTTEGWEPDTELDLTYVDADGNEIGTSTVTTNGEGVATDTFTVPDGTPVGDLTITATAEDGTTASDTVTVLAPPTLAASPASVPQEGTVNVTGEGWPADTEVTVTYTDAEGNPVGENTVTTSGDGTLTDTLTLPPGTAPGTLTIVATGPDGLDATTTTQVEAAPVLTAAPGEVSAGDTVAVSSAGWPVNTPLTVTFTDADGNEIGTQPVTTDANGTFSTTFEVPAGTALGTLDITAADGAGRTASAEVEVVADPVITVTPPVAAPGDTITTDGSGYPPNTDV</sequence>
<dbReference type="GO" id="GO:0004866">
    <property type="term" value="F:endopeptidase inhibitor activity"/>
    <property type="evidence" value="ECO:0007669"/>
    <property type="project" value="InterPro"/>
</dbReference>
<dbReference type="Pfam" id="PF01835">
    <property type="entry name" value="MG2"/>
    <property type="match status" value="1"/>
</dbReference>
<keyword evidence="6" id="KW-1185">Reference proteome</keyword>
<comment type="caution">
    <text evidence="5">The sequence shown here is derived from an EMBL/GenBank/DDBJ whole genome shotgun (WGS) entry which is preliminary data.</text>
</comment>
<dbReference type="Pfam" id="PF06458">
    <property type="entry name" value="MucBP"/>
    <property type="match status" value="1"/>
</dbReference>
<reference evidence="5 6" key="1">
    <citation type="submission" date="2018-11" db="EMBL/GenBank/DDBJ databases">
        <authorList>
            <person name="Li F."/>
        </authorList>
    </citation>
    <scope>NUCLEOTIDE SEQUENCE [LARGE SCALE GENOMIC DNA]</scope>
    <source>
        <strain evidence="5 6">YS17T</strain>
    </source>
</reference>
<accession>A0A3N6X5M1</accession>
<evidence type="ECO:0008006" key="7">
    <source>
        <dbReference type="Google" id="ProtNLM"/>
    </source>
</evidence>
<feature type="region of interest" description="Disordered" evidence="2">
    <location>
        <begin position="279"/>
        <end position="300"/>
    </location>
</feature>
<protein>
    <recommendedName>
        <fullName evidence="7">Bacterial Ig domain-containing protein</fullName>
    </recommendedName>
</protein>
<dbReference type="Gene3D" id="2.60.40.1930">
    <property type="match status" value="3"/>
</dbReference>
<evidence type="ECO:0000256" key="2">
    <source>
        <dbReference type="SAM" id="MobiDB-lite"/>
    </source>
</evidence>
<dbReference type="Proteomes" id="UP000275225">
    <property type="component" value="Unassembled WGS sequence"/>
</dbReference>
<dbReference type="EMBL" id="RQJX01000003">
    <property type="protein sequence ID" value="RQN09425.1"/>
    <property type="molecule type" value="Genomic_DNA"/>
</dbReference>
<feature type="domain" description="Macroglobulin" evidence="3">
    <location>
        <begin position="486"/>
        <end position="547"/>
    </location>
</feature>
<dbReference type="InterPro" id="IPR009459">
    <property type="entry name" value="MucBP_dom"/>
</dbReference>
<evidence type="ECO:0000313" key="5">
    <source>
        <dbReference type="EMBL" id="RQN09425.1"/>
    </source>
</evidence>